<evidence type="ECO:0000256" key="2">
    <source>
        <dbReference type="ARBA" id="ARBA00023125"/>
    </source>
</evidence>
<dbReference type="InterPro" id="IPR050204">
    <property type="entry name" value="AraC_XylS_family_regulators"/>
</dbReference>
<keyword evidence="1" id="KW-0805">Transcription regulation</keyword>
<dbReference type="AlphaFoldDB" id="A0A9W6MWY8"/>
<keyword evidence="6" id="KW-1185">Reference proteome</keyword>
<feature type="domain" description="HTH araC/xylS-type" evidence="4">
    <location>
        <begin position="158"/>
        <end position="256"/>
    </location>
</feature>
<evidence type="ECO:0000256" key="3">
    <source>
        <dbReference type="ARBA" id="ARBA00023163"/>
    </source>
</evidence>
<name>A0A9W6MWY8_9HYPH</name>
<keyword evidence="3" id="KW-0804">Transcription</keyword>
<dbReference type="RefSeq" id="WP_271169579.1">
    <property type="nucleotide sequence ID" value="NZ_BSFI01000021.1"/>
</dbReference>
<accession>A0A9W6MWY8</accession>
<evidence type="ECO:0000256" key="1">
    <source>
        <dbReference type="ARBA" id="ARBA00023015"/>
    </source>
</evidence>
<dbReference type="SUPFAM" id="SSF46689">
    <property type="entry name" value="Homeodomain-like"/>
    <property type="match status" value="1"/>
</dbReference>
<dbReference type="PROSITE" id="PS00041">
    <property type="entry name" value="HTH_ARAC_FAMILY_1"/>
    <property type="match status" value="1"/>
</dbReference>
<reference evidence="5" key="2">
    <citation type="submission" date="2023-01" db="EMBL/GenBank/DDBJ databases">
        <authorList>
            <person name="Sun Q."/>
            <person name="Evtushenko L."/>
        </authorList>
    </citation>
    <scope>NUCLEOTIDE SEQUENCE</scope>
    <source>
        <strain evidence="5">VKM B-2347</strain>
    </source>
</reference>
<reference evidence="5" key="1">
    <citation type="journal article" date="2014" name="Int. J. Syst. Evol. Microbiol.">
        <title>Complete genome sequence of Corynebacterium casei LMG S-19264T (=DSM 44701T), isolated from a smear-ripened cheese.</title>
        <authorList>
            <consortium name="US DOE Joint Genome Institute (JGI-PGF)"/>
            <person name="Walter F."/>
            <person name="Albersmeier A."/>
            <person name="Kalinowski J."/>
            <person name="Ruckert C."/>
        </authorList>
    </citation>
    <scope>NUCLEOTIDE SEQUENCE</scope>
    <source>
        <strain evidence="5">VKM B-2347</strain>
    </source>
</reference>
<dbReference type="GO" id="GO:0003700">
    <property type="term" value="F:DNA-binding transcription factor activity"/>
    <property type="evidence" value="ECO:0007669"/>
    <property type="project" value="InterPro"/>
</dbReference>
<dbReference type="InterPro" id="IPR009057">
    <property type="entry name" value="Homeodomain-like_sf"/>
</dbReference>
<keyword evidence="2" id="KW-0238">DNA-binding</keyword>
<proteinExistence type="predicted"/>
<evidence type="ECO:0000259" key="4">
    <source>
        <dbReference type="PROSITE" id="PS01124"/>
    </source>
</evidence>
<dbReference type="EMBL" id="BSFI01000021">
    <property type="protein sequence ID" value="GLK69355.1"/>
    <property type="molecule type" value="Genomic_DNA"/>
</dbReference>
<dbReference type="PANTHER" id="PTHR46796:SF2">
    <property type="entry name" value="TRANSCRIPTIONAL REGULATORY PROTEIN"/>
    <property type="match status" value="1"/>
</dbReference>
<dbReference type="SMART" id="SM00342">
    <property type="entry name" value="HTH_ARAC"/>
    <property type="match status" value="1"/>
</dbReference>
<evidence type="ECO:0000313" key="5">
    <source>
        <dbReference type="EMBL" id="GLK69355.1"/>
    </source>
</evidence>
<dbReference type="PROSITE" id="PS01124">
    <property type="entry name" value="HTH_ARAC_FAMILY_2"/>
    <property type="match status" value="1"/>
</dbReference>
<dbReference type="InterPro" id="IPR018062">
    <property type="entry name" value="HTH_AraC-typ_CS"/>
</dbReference>
<organism evidence="5 6">
    <name type="scientific">Hansschlegelia plantiphila</name>
    <dbReference type="NCBI Taxonomy" id="374655"/>
    <lineage>
        <taxon>Bacteria</taxon>
        <taxon>Pseudomonadati</taxon>
        <taxon>Pseudomonadota</taxon>
        <taxon>Alphaproteobacteria</taxon>
        <taxon>Hyphomicrobiales</taxon>
        <taxon>Methylopilaceae</taxon>
        <taxon>Hansschlegelia</taxon>
    </lineage>
</organism>
<dbReference type="Proteomes" id="UP001143372">
    <property type="component" value="Unassembled WGS sequence"/>
</dbReference>
<gene>
    <name evidence="5" type="ORF">GCM10008179_29930</name>
</gene>
<dbReference type="Pfam" id="PF12833">
    <property type="entry name" value="HTH_18"/>
    <property type="match status" value="1"/>
</dbReference>
<dbReference type="InterPro" id="IPR018060">
    <property type="entry name" value="HTH_AraC"/>
</dbReference>
<protein>
    <submittedName>
        <fullName evidence="5">AraC family transcriptional regulator</fullName>
    </submittedName>
</protein>
<sequence length="259" mass="28160">MYESAAPKAASLQPLWRLDAARTLFIGPLRYNASHQHGAPVFLSSLGGPFGLRLGLGPWLSRTAAMIPAGVAHELDLQGEPLAVLYLEPSVAGSEALAPLVMDATEAHGALVGRSAARDLFRELYENPDSLRWAGEALDGLLGFAAARTRRDIDRRIVRAVRMVDRTDDERPQSLSELACATGLSPSRLQHLFTEEVGVSFRRYRAWTRMRRAIGEIVAGANFTTAAHAAGFSDQAHFSHDFRRTFGAPASVSLSGVRR</sequence>
<dbReference type="GO" id="GO:0043565">
    <property type="term" value="F:sequence-specific DNA binding"/>
    <property type="evidence" value="ECO:0007669"/>
    <property type="project" value="InterPro"/>
</dbReference>
<comment type="caution">
    <text evidence="5">The sequence shown here is derived from an EMBL/GenBank/DDBJ whole genome shotgun (WGS) entry which is preliminary data.</text>
</comment>
<evidence type="ECO:0000313" key="6">
    <source>
        <dbReference type="Proteomes" id="UP001143372"/>
    </source>
</evidence>
<dbReference type="PANTHER" id="PTHR46796">
    <property type="entry name" value="HTH-TYPE TRANSCRIPTIONAL ACTIVATOR RHAS-RELATED"/>
    <property type="match status" value="1"/>
</dbReference>
<dbReference type="Gene3D" id="1.10.10.60">
    <property type="entry name" value="Homeodomain-like"/>
    <property type="match status" value="1"/>
</dbReference>